<evidence type="ECO:0000259" key="5">
    <source>
        <dbReference type="Pfam" id="PF00291"/>
    </source>
</evidence>
<gene>
    <name evidence="4" type="primary">dsdA</name>
    <name evidence="6" type="ORF">B7G54_01585</name>
</gene>
<dbReference type="InterPro" id="IPR050147">
    <property type="entry name" value="Ser/Thr_Dehydratase"/>
</dbReference>
<dbReference type="GO" id="GO:0036088">
    <property type="term" value="P:D-serine catabolic process"/>
    <property type="evidence" value="ECO:0007669"/>
    <property type="project" value="TreeGrafter"/>
</dbReference>
<dbReference type="SUPFAM" id="SSF53686">
    <property type="entry name" value="Tryptophan synthase beta subunit-like PLP-dependent enzymes"/>
    <property type="match status" value="1"/>
</dbReference>
<comment type="similarity">
    <text evidence="4">Belongs to the serine/threonine dehydratase family. DsdA subfamily.</text>
</comment>
<dbReference type="InterPro" id="IPR011780">
    <property type="entry name" value="D_Ser_am_lyase"/>
</dbReference>
<protein>
    <recommendedName>
        <fullName evidence="4">Probable D-serine dehydratase</fullName>
        <ecNumber evidence="4">4.3.1.18</ecNumber>
    </recommendedName>
    <alternativeName>
        <fullName evidence="4">D-serine deaminase</fullName>
        <shortName evidence="4">DSD</shortName>
    </alternativeName>
</protein>
<dbReference type="GO" id="GO:0030170">
    <property type="term" value="F:pyridoxal phosphate binding"/>
    <property type="evidence" value="ECO:0007669"/>
    <property type="project" value="InterPro"/>
</dbReference>
<dbReference type="GO" id="GO:0008721">
    <property type="term" value="F:D-serine ammonia-lyase activity"/>
    <property type="evidence" value="ECO:0007669"/>
    <property type="project" value="UniProtKB-EC"/>
</dbReference>
<organism evidence="6 7">
    <name type="scientific">Burkholderia puraquae</name>
    <dbReference type="NCBI Taxonomy" id="1904757"/>
    <lineage>
        <taxon>Bacteria</taxon>
        <taxon>Pseudomonadati</taxon>
        <taxon>Pseudomonadota</taxon>
        <taxon>Betaproteobacteria</taxon>
        <taxon>Burkholderiales</taxon>
        <taxon>Burkholderiaceae</taxon>
        <taxon>Burkholderia</taxon>
        <taxon>Burkholderia cepacia complex</taxon>
    </lineage>
</organism>
<evidence type="ECO:0000256" key="1">
    <source>
        <dbReference type="ARBA" id="ARBA00001933"/>
    </source>
</evidence>
<accession>A0A1X1PNW0</accession>
<comment type="cofactor">
    <cofactor evidence="1 4">
        <name>pyridoxal 5'-phosphate</name>
        <dbReference type="ChEBI" id="CHEBI:597326"/>
    </cofactor>
</comment>
<dbReference type="HAMAP" id="MF_01030">
    <property type="entry name" value="D_Ser_dehydrat"/>
    <property type="match status" value="1"/>
</dbReference>
<proteinExistence type="inferred from homology"/>
<dbReference type="GO" id="GO:0009097">
    <property type="term" value="P:isoleucine biosynthetic process"/>
    <property type="evidence" value="ECO:0007669"/>
    <property type="project" value="TreeGrafter"/>
</dbReference>
<dbReference type="InterPro" id="IPR001926">
    <property type="entry name" value="TrpB-like_PALP"/>
</dbReference>
<feature type="modified residue" description="N6-(pyridoxal phosphate)lysine" evidence="4">
    <location>
        <position position="113"/>
    </location>
</feature>
<keyword evidence="3 4" id="KW-0456">Lyase</keyword>
<sequence>MQGQPMTLTLQPADLLARLQSRHPLLWLNPHAGSPLPRDAPAFDAIATAEARLARCEPLMAELFPELAASAGKIESPLMPADSLQRLLSLPADAHGAWFIKRDDALPVAGSIKARGGFHEVLALAESIAIEHGLLAPAGDRRTLASTAARELFAAHTVIVGSTGNLGLSIGVMAAALGFESVVHMSTDAKPWKKARLRKRGVRVIEHDGDYAQAVAAGRAQARNRPRSHFVDDEGSLMLFLGYAASARHLAAQLAAAGCSVDAAHPLFVHIPCGVGGAPGGIAYGLKALFGEHVHCFFAEPVASPCMLVQLAAGPGKPVSVYDAGLDNRTEADGLAVAQASHLVSPLMASLLSGVFTVSDMQLYAQLLAVQRATGVELEPSAAAAVGGPGWLTQSPAGHDYVHRHALDLRRSTHVIWATGGSLVPPEEHRRFQSHAHALAGAAAGA</sequence>
<dbReference type="OrthoDB" id="9780546at2"/>
<evidence type="ECO:0000256" key="4">
    <source>
        <dbReference type="HAMAP-Rule" id="MF_01030"/>
    </source>
</evidence>
<dbReference type="Proteomes" id="UP000193146">
    <property type="component" value="Unassembled WGS sequence"/>
</dbReference>
<comment type="caution">
    <text evidence="6">The sequence shown here is derived from an EMBL/GenBank/DDBJ whole genome shotgun (WGS) entry which is preliminary data.</text>
</comment>
<dbReference type="NCBIfam" id="TIGR02035">
    <property type="entry name" value="D_Ser_am_lyase"/>
    <property type="match status" value="1"/>
</dbReference>
<dbReference type="NCBIfam" id="NF002823">
    <property type="entry name" value="PRK02991.1"/>
    <property type="match status" value="1"/>
</dbReference>
<dbReference type="InterPro" id="IPR036052">
    <property type="entry name" value="TrpB-like_PALP_sf"/>
</dbReference>
<dbReference type="AlphaFoldDB" id="A0A1X1PNW0"/>
<evidence type="ECO:0000256" key="2">
    <source>
        <dbReference type="ARBA" id="ARBA00022898"/>
    </source>
</evidence>
<dbReference type="EMBL" id="NBYX01000001">
    <property type="protein sequence ID" value="ORT88897.1"/>
    <property type="molecule type" value="Genomic_DNA"/>
</dbReference>
<dbReference type="PANTHER" id="PTHR48078">
    <property type="entry name" value="THREONINE DEHYDRATASE, MITOCHONDRIAL-RELATED"/>
    <property type="match status" value="1"/>
</dbReference>
<keyword evidence="2 4" id="KW-0663">Pyridoxal phosphate</keyword>
<reference evidence="6 7" key="1">
    <citation type="submission" date="2017-04" db="EMBL/GenBank/DDBJ databases">
        <title>Burkholderia puraquae sp. nov., a novel Burkholderia cepacia complex species from hospital setting samples.</title>
        <authorList>
            <person name="Martina P."/>
            <person name="Leguizamon M."/>
            <person name="Prieto C."/>
            <person name="Sousa S."/>
            <person name="Montanaro P."/>
            <person name="Draghi W."/>
            <person name="Staembler M."/>
            <person name="Bettiol M."/>
            <person name="Figoli C."/>
            <person name="Palau J."/>
            <person name="Alvarez F."/>
            <person name="Benetti S."/>
            <person name="Anchat E."/>
            <person name="Vescina C."/>
            <person name="Ferreras J."/>
            <person name="Lasch P."/>
            <person name="Lagares A."/>
            <person name="Zorreguieta A."/>
            <person name="Yantorno O."/>
            <person name="Bosch A."/>
        </authorList>
    </citation>
    <scope>NUCLEOTIDE SEQUENCE [LARGE SCALE GENOMIC DNA]</scope>
    <source>
        <strain evidence="6 7">CAMPA 1040</strain>
    </source>
</reference>
<dbReference type="Pfam" id="PF00291">
    <property type="entry name" value="PALP"/>
    <property type="match status" value="1"/>
</dbReference>
<evidence type="ECO:0000313" key="7">
    <source>
        <dbReference type="Proteomes" id="UP000193146"/>
    </source>
</evidence>
<keyword evidence="7" id="KW-1185">Reference proteome</keyword>
<dbReference type="Gene3D" id="3.40.50.1100">
    <property type="match status" value="2"/>
</dbReference>
<dbReference type="PANTHER" id="PTHR48078:SF9">
    <property type="entry name" value="D-SERINE DEHYDRATASE"/>
    <property type="match status" value="1"/>
</dbReference>
<name>A0A1X1PNW0_9BURK</name>
<evidence type="ECO:0000313" key="6">
    <source>
        <dbReference type="EMBL" id="ORT88897.1"/>
    </source>
</evidence>
<evidence type="ECO:0000256" key="3">
    <source>
        <dbReference type="ARBA" id="ARBA00023239"/>
    </source>
</evidence>
<comment type="catalytic activity">
    <reaction evidence="4">
        <text>D-serine = pyruvate + NH4(+)</text>
        <dbReference type="Rhea" id="RHEA:13977"/>
        <dbReference type="ChEBI" id="CHEBI:15361"/>
        <dbReference type="ChEBI" id="CHEBI:28938"/>
        <dbReference type="ChEBI" id="CHEBI:35247"/>
        <dbReference type="EC" id="4.3.1.18"/>
    </reaction>
</comment>
<feature type="domain" description="Tryptophan synthase beta chain-like PALP" evidence="5">
    <location>
        <begin position="85"/>
        <end position="388"/>
    </location>
</feature>
<dbReference type="EC" id="4.3.1.18" evidence="4"/>
<dbReference type="GO" id="GO:0016836">
    <property type="term" value="F:hydro-lyase activity"/>
    <property type="evidence" value="ECO:0007669"/>
    <property type="project" value="UniProtKB-UniRule"/>
</dbReference>